<evidence type="ECO:0000313" key="3">
    <source>
        <dbReference type="Proteomes" id="UP000078541"/>
    </source>
</evidence>
<evidence type="ECO:0000313" key="2">
    <source>
        <dbReference type="EMBL" id="KYN39270.1"/>
    </source>
</evidence>
<proteinExistence type="predicted"/>
<sequence>MSLYSLSDPQMLEFLAQEVPKTSSYSSVNTIRSAISLISSSKKLALLLALGTNHRTQTFRAIKISQMSLNEKPIIHIPNRIKTSASRRRQSFFYFSRFNNHKNLCLMEHYLSMTRELHPPSYDSLFISFTMPHKAIISQIIDRWIKQSLEECGVDTTMFTVHSTRLDLTLQKEAFC</sequence>
<dbReference type="PANTHER" id="PTHR35617">
    <property type="entry name" value="PHAGE_INTEGRASE DOMAIN-CONTAINING PROTEIN"/>
    <property type="match status" value="1"/>
</dbReference>
<keyword evidence="1" id="KW-0233">DNA recombination</keyword>
<evidence type="ECO:0008006" key="4">
    <source>
        <dbReference type="Google" id="ProtNLM"/>
    </source>
</evidence>
<dbReference type="PANTHER" id="PTHR35617:SF3">
    <property type="entry name" value="CORE-BINDING (CB) DOMAIN-CONTAINING PROTEIN"/>
    <property type="match status" value="1"/>
</dbReference>
<dbReference type="InterPro" id="IPR013762">
    <property type="entry name" value="Integrase-like_cat_sf"/>
</dbReference>
<name>A0A195FF10_9HYME</name>
<dbReference type="Proteomes" id="UP000078541">
    <property type="component" value="Unassembled WGS sequence"/>
</dbReference>
<dbReference type="InterPro" id="IPR011010">
    <property type="entry name" value="DNA_brk_join_enz"/>
</dbReference>
<protein>
    <recommendedName>
        <fullName evidence="4">Tyr recombinase domain-containing protein</fullName>
    </recommendedName>
</protein>
<dbReference type="STRING" id="34720.A0A195FF10"/>
<accession>A0A195FF10</accession>
<dbReference type="AlphaFoldDB" id="A0A195FF10"/>
<dbReference type="GO" id="GO:0006310">
    <property type="term" value="P:DNA recombination"/>
    <property type="evidence" value="ECO:0007669"/>
    <property type="project" value="UniProtKB-KW"/>
</dbReference>
<organism evidence="2 3">
    <name type="scientific">Trachymyrmex septentrionalis</name>
    <dbReference type="NCBI Taxonomy" id="34720"/>
    <lineage>
        <taxon>Eukaryota</taxon>
        <taxon>Metazoa</taxon>
        <taxon>Ecdysozoa</taxon>
        <taxon>Arthropoda</taxon>
        <taxon>Hexapoda</taxon>
        <taxon>Insecta</taxon>
        <taxon>Pterygota</taxon>
        <taxon>Neoptera</taxon>
        <taxon>Endopterygota</taxon>
        <taxon>Hymenoptera</taxon>
        <taxon>Apocrita</taxon>
        <taxon>Aculeata</taxon>
        <taxon>Formicoidea</taxon>
        <taxon>Formicidae</taxon>
        <taxon>Myrmicinae</taxon>
        <taxon>Trachymyrmex</taxon>
    </lineage>
</organism>
<evidence type="ECO:0000256" key="1">
    <source>
        <dbReference type="ARBA" id="ARBA00023172"/>
    </source>
</evidence>
<keyword evidence="3" id="KW-1185">Reference proteome</keyword>
<dbReference type="EMBL" id="KQ981617">
    <property type="protein sequence ID" value="KYN39270.1"/>
    <property type="molecule type" value="Genomic_DNA"/>
</dbReference>
<reference evidence="2 3" key="1">
    <citation type="submission" date="2016-03" db="EMBL/GenBank/DDBJ databases">
        <title>Trachymyrmex septentrionalis WGS genome.</title>
        <authorList>
            <person name="Nygaard S."/>
            <person name="Hu H."/>
            <person name="Boomsma J."/>
            <person name="Zhang G."/>
        </authorList>
    </citation>
    <scope>NUCLEOTIDE SEQUENCE [LARGE SCALE GENOMIC DNA]</scope>
    <source>
        <strain evidence="2">Tsep2-gDNA-1</strain>
        <tissue evidence="2">Whole body</tissue>
    </source>
</reference>
<dbReference type="GO" id="GO:0015074">
    <property type="term" value="P:DNA integration"/>
    <property type="evidence" value="ECO:0007669"/>
    <property type="project" value="InterPro"/>
</dbReference>
<dbReference type="SUPFAM" id="SSF56349">
    <property type="entry name" value="DNA breaking-rejoining enzymes"/>
    <property type="match status" value="1"/>
</dbReference>
<dbReference type="GO" id="GO:0003677">
    <property type="term" value="F:DNA binding"/>
    <property type="evidence" value="ECO:0007669"/>
    <property type="project" value="InterPro"/>
</dbReference>
<dbReference type="Gene3D" id="1.10.443.10">
    <property type="entry name" value="Intergrase catalytic core"/>
    <property type="match status" value="1"/>
</dbReference>
<gene>
    <name evidence="2" type="ORF">ALC56_06347</name>
</gene>